<geneLocation type="plasmid" evidence="1 2">
    <name>pP66_h</name>
</geneLocation>
<evidence type="ECO:0000313" key="2">
    <source>
        <dbReference type="Proteomes" id="UP000236536"/>
    </source>
</evidence>
<organism evidence="1 2">
    <name type="scientific">Phaeobacter inhibens</name>
    <dbReference type="NCBI Taxonomy" id="221822"/>
    <lineage>
        <taxon>Bacteria</taxon>
        <taxon>Pseudomonadati</taxon>
        <taxon>Pseudomonadota</taxon>
        <taxon>Alphaproteobacteria</taxon>
        <taxon>Rhodobacterales</taxon>
        <taxon>Roseobacteraceae</taxon>
        <taxon>Phaeobacter</taxon>
    </lineage>
</organism>
<accession>A0ABN5GUN2</accession>
<proteinExistence type="predicted"/>
<keyword evidence="2" id="KW-1185">Reference proteome</keyword>
<reference evidence="1 2" key="2">
    <citation type="journal article" date="2017" name="Int. J. Syst. Evol. Microbiol.">
        <title>Adaptation of Surface-Associated Bacteria to the Open Ocean: A Genomically Distinct Subpopulation of Phaeobacter gallaeciensis Colonizes Pacific Mesozooplankton.</title>
        <authorList>
            <person name="Freese H.M."/>
            <person name="Methner A."/>
            <person name="Overmann J."/>
        </authorList>
    </citation>
    <scope>NUCLEOTIDE SEQUENCE [LARGE SCALE GENOMIC DNA]</scope>
    <source>
        <strain evidence="1 2">P66</strain>
    </source>
</reference>
<reference evidence="1 2" key="1">
    <citation type="journal article" date="2017" name="Genome Biol. Evol.">
        <title>Trajectories and Drivers of Genome Evolution in Surface-Associated Marine Phaeobacter.</title>
        <authorList>
            <person name="Freese H.M."/>
            <person name="Sikorski J."/>
            <person name="Bunk B."/>
            <person name="Scheuner C."/>
            <person name="Meier-Kolthoff J.P."/>
            <person name="Sproer C."/>
            <person name="Gram L."/>
            <person name="Overmann J."/>
        </authorList>
    </citation>
    <scope>NUCLEOTIDE SEQUENCE [LARGE SCALE GENOMIC DNA]</scope>
    <source>
        <strain evidence="1 2">P66</strain>
    </source>
</reference>
<gene>
    <name evidence="1" type="ORF">PhaeoP66_04588</name>
</gene>
<dbReference type="RefSeq" id="WP_092465295.1">
    <property type="nucleotide sequence ID" value="NZ_CP010616.1"/>
</dbReference>
<dbReference type="Proteomes" id="UP000236536">
    <property type="component" value="Plasmid pP66_h"/>
</dbReference>
<keyword evidence="1" id="KW-0614">Plasmid</keyword>
<evidence type="ECO:0000313" key="1">
    <source>
        <dbReference type="EMBL" id="AUQ97314.1"/>
    </source>
</evidence>
<protein>
    <submittedName>
        <fullName evidence="1">Bacterial mobilization protein (MobC)</fullName>
    </submittedName>
</protein>
<sequence length="191" mass="21583">MSARRRLSREDRLVIIRERKKGVSHKALAERFGVTERAIYYTVRTEKERRRETGHRSKTITVTVTPEEAQAFDALLGKHGINSRSDGLRRLIQCANGVFQPDEHMVSELNAFRAALNRVGNNVTQIAKRMNEANKKGMRPSFGEGSLAQMRSLAGFVLDFADQVHSLAERRRSHLTLTVNAALRELADGEK</sequence>
<name>A0ABN5GUN2_9RHOB</name>
<dbReference type="EMBL" id="CP010713">
    <property type="protein sequence ID" value="AUQ97314.1"/>
    <property type="molecule type" value="Genomic_DNA"/>
</dbReference>